<keyword evidence="1" id="KW-0732">Signal</keyword>
<evidence type="ECO:0000313" key="4">
    <source>
        <dbReference type="Proteomes" id="UP000190774"/>
    </source>
</evidence>
<organism evidence="3 4">
    <name type="scientific">Prosthecobacter debontii</name>
    <dbReference type="NCBI Taxonomy" id="48467"/>
    <lineage>
        <taxon>Bacteria</taxon>
        <taxon>Pseudomonadati</taxon>
        <taxon>Verrucomicrobiota</taxon>
        <taxon>Verrucomicrobiia</taxon>
        <taxon>Verrucomicrobiales</taxon>
        <taxon>Verrucomicrobiaceae</taxon>
        <taxon>Prosthecobacter</taxon>
    </lineage>
</organism>
<feature type="domain" description="Putative beta-lactamase-inhibitor-like PepSY-like" evidence="2">
    <location>
        <begin position="22"/>
        <end position="83"/>
    </location>
</feature>
<keyword evidence="4" id="KW-1185">Reference proteome</keyword>
<dbReference type="SUPFAM" id="SSF160574">
    <property type="entry name" value="BT0923-like"/>
    <property type="match status" value="1"/>
</dbReference>
<dbReference type="Proteomes" id="UP000190774">
    <property type="component" value="Unassembled WGS sequence"/>
</dbReference>
<dbReference type="RefSeq" id="WP_078812522.1">
    <property type="nucleotide sequence ID" value="NZ_FUYE01000003.1"/>
</dbReference>
<reference evidence="4" key="1">
    <citation type="submission" date="2017-02" db="EMBL/GenBank/DDBJ databases">
        <authorList>
            <person name="Varghese N."/>
            <person name="Submissions S."/>
        </authorList>
    </citation>
    <scope>NUCLEOTIDE SEQUENCE [LARGE SCALE GENOMIC DNA]</scope>
    <source>
        <strain evidence="4">ATCC 700200</strain>
    </source>
</reference>
<feature type="chain" id="PRO_5010537255" evidence="1">
    <location>
        <begin position="22"/>
        <end position="154"/>
    </location>
</feature>
<dbReference type="EMBL" id="FUYE01000003">
    <property type="protein sequence ID" value="SKA86702.1"/>
    <property type="molecule type" value="Genomic_DNA"/>
</dbReference>
<accession>A0A1T4XAP7</accession>
<feature type="domain" description="Putative beta-lactamase-inhibitor-like PepSY-like" evidence="2">
    <location>
        <begin position="87"/>
        <end position="149"/>
    </location>
</feature>
<sequence length="154" mass="16730">MKLKSLVLSALSAALLTPALAEDISMAAVPPIVQATIQQYQRGGKVDEIESRTAEGQTWYEATVELQNDRELQIHVRADGSLIKTSEEITSEEIPVTVRAAVIQSAPQGKIDEVHRVLVDGQALIYKVKVDRAEGDDLNLTIAENGAVLKLVED</sequence>
<evidence type="ECO:0000313" key="3">
    <source>
        <dbReference type="EMBL" id="SKA86702.1"/>
    </source>
</evidence>
<dbReference type="InterPro" id="IPR021533">
    <property type="entry name" value="PepSY-like"/>
</dbReference>
<name>A0A1T4XAP7_9BACT</name>
<protein>
    <submittedName>
        <fullName evidence="3">Putative beta-lactamase-inhibitor-like, PepSY-like</fullName>
    </submittedName>
</protein>
<proteinExistence type="predicted"/>
<gene>
    <name evidence="3" type="ORF">SAMN02745166_01336</name>
</gene>
<feature type="signal peptide" evidence="1">
    <location>
        <begin position="1"/>
        <end position="21"/>
    </location>
</feature>
<dbReference type="Gene3D" id="3.10.450.360">
    <property type="match status" value="2"/>
</dbReference>
<dbReference type="Pfam" id="PF11396">
    <property type="entry name" value="PepSY_like"/>
    <property type="match status" value="2"/>
</dbReference>
<dbReference type="AlphaFoldDB" id="A0A1T4XAP7"/>
<evidence type="ECO:0000259" key="2">
    <source>
        <dbReference type="Pfam" id="PF11396"/>
    </source>
</evidence>
<evidence type="ECO:0000256" key="1">
    <source>
        <dbReference type="SAM" id="SignalP"/>
    </source>
</evidence>